<accession>A0A0L1JNT4</accession>
<reference evidence="6 7" key="1">
    <citation type="journal article" date="2015" name="Int. J. Syst. Evol. Microbiol.">
        <title>Aestuariivita atlantica sp. nov., isolated from deep sea sediment of the Atlantic Ocean.</title>
        <authorList>
            <person name="Li G."/>
            <person name="Lai Q."/>
            <person name="Du Y."/>
            <person name="Liu X."/>
            <person name="Sun F."/>
            <person name="Shao Z."/>
        </authorList>
    </citation>
    <scope>NUCLEOTIDE SEQUENCE [LARGE SCALE GENOMIC DNA]</scope>
    <source>
        <strain evidence="6 7">22II-S11-z3</strain>
    </source>
</reference>
<dbReference type="SUPFAM" id="SSF46626">
    <property type="entry name" value="Cytochrome c"/>
    <property type="match status" value="2"/>
</dbReference>
<evidence type="ECO:0000256" key="4">
    <source>
        <dbReference type="PROSITE-ProRule" id="PRU00433"/>
    </source>
</evidence>
<dbReference type="PROSITE" id="PS51007">
    <property type="entry name" value="CYTC"/>
    <property type="match status" value="2"/>
</dbReference>
<dbReference type="GO" id="GO:0020037">
    <property type="term" value="F:heme binding"/>
    <property type="evidence" value="ECO:0007669"/>
    <property type="project" value="InterPro"/>
</dbReference>
<evidence type="ECO:0000313" key="7">
    <source>
        <dbReference type="Proteomes" id="UP000036938"/>
    </source>
</evidence>
<evidence type="ECO:0000256" key="3">
    <source>
        <dbReference type="ARBA" id="ARBA00023004"/>
    </source>
</evidence>
<evidence type="ECO:0000256" key="2">
    <source>
        <dbReference type="ARBA" id="ARBA00022723"/>
    </source>
</evidence>
<evidence type="ECO:0000256" key="1">
    <source>
        <dbReference type="ARBA" id="ARBA00022617"/>
    </source>
</evidence>
<feature type="domain" description="Cytochrome c" evidence="5">
    <location>
        <begin position="38"/>
        <end position="145"/>
    </location>
</feature>
<keyword evidence="1 4" id="KW-0349">Heme</keyword>
<evidence type="ECO:0000313" key="6">
    <source>
        <dbReference type="EMBL" id="KNG93048.1"/>
    </source>
</evidence>
<keyword evidence="6" id="KW-0418">Kinase</keyword>
<dbReference type="InterPro" id="IPR036909">
    <property type="entry name" value="Cyt_c-like_dom_sf"/>
</dbReference>
<dbReference type="EMBL" id="AQQZ01000006">
    <property type="protein sequence ID" value="KNG93048.1"/>
    <property type="molecule type" value="Genomic_DNA"/>
</dbReference>
<dbReference type="GO" id="GO:0046872">
    <property type="term" value="F:metal ion binding"/>
    <property type="evidence" value="ECO:0007669"/>
    <property type="project" value="UniProtKB-KW"/>
</dbReference>
<organism evidence="6 7">
    <name type="scientific">Pseudaestuariivita atlantica</name>
    <dbReference type="NCBI Taxonomy" id="1317121"/>
    <lineage>
        <taxon>Bacteria</taxon>
        <taxon>Pseudomonadati</taxon>
        <taxon>Pseudomonadota</taxon>
        <taxon>Alphaproteobacteria</taxon>
        <taxon>Rhodobacterales</taxon>
        <taxon>Paracoccaceae</taxon>
        <taxon>Pseudaestuariivita</taxon>
    </lineage>
</organism>
<dbReference type="Gene3D" id="1.10.760.10">
    <property type="entry name" value="Cytochrome c-like domain"/>
    <property type="match status" value="2"/>
</dbReference>
<protein>
    <submittedName>
        <fullName evidence="6">Diacylglycerol kinase</fullName>
    </submittedName>
</protein>
<dbReference type="InterPro" id="IPR009056">
    <property type="entry name" value="Cyt_c-like_dom"/>
</dbReference>
<gene>
    <name evidence="6" type="ORF">ATO11_14095</name>
</gene>
<keyword evidence="3 4" id="KW-0408">Iron</keyword>
<dbReference type="Pfam" id="PF00034">
    <property type="entry name" value="Cytochrom_C"/>
    <property type="match status" value="1"/>
</dbReference>
<keyword evidence="7" id="KW-1185">Reference proteome</keyword>
<dbReference type="Proteomes" id="UP000036938">
    <property type="component" value="Unassembled WGS sequence"/>
</dbReference>
<keyword evidence="2 4" id="KW-0479">Metal-binding</keyword>
<dbReference type="GO" id="GO:0016301">
    <property type="term" value="F:kinase activity"/>
    <property type="evidence" value="ECO:0007669"/>
    <property type="project" value="UniProtKB-KW"/>
</dbReference>
<comment type="caution">
    <text evidence="6">The sequence shown here is derived from an EMBL/GenBank/DDBJ whole genome shotgun (WGS) entry which is preliminary data.</text>
</comment>
<proteinExistence type="predicted"/>
<dbReference type="InterPro" id="IPR051459">
    <property type="entry name" value="Cytochrome_c-type_DH"/>
</dbReference>
<dbReference type="PATRIC" id="fig|1317121.7.peg.3541"/>
<feature type="domain" description="Cytochrome c" evidence="5">
    <location>
        <begin position="185"/>
        <end position="291"/>
    </location>
</feature>
<dbReference type="OrthoDB" id="9811281at2"/>
<dbReference type="STRING" id="1317121.ATO11_14095"/>
<keyword evidence="6" id="KW-0808">Transferase</keyword>
<dbReference type="PANTHER" id="PTHR35008">
    <property type="entry name" value="BLL4482 PROTEIN-RELATED"/>
    <property type="match status" value="1"/>
</dbReference>
<sequence>MKALFRWAVFLALVAVAVGLWITRPAARAETEFAGLEGNADAGALTFAAAGCASCHHAPGAEGEDKLVLAGGQRFPSDFGTFIAPNISPSAQGIGGWTLAEFANAVQQGVSPEGAHYYPAFPYPSYVRAADQDIADIFAYMQTLPTSDAASLAHEVGFPFSIRRAVGVWKWLYHDDDWVIDPVEGPAQRGRYLAEALGHCGECHTPRDALGGPDRDLWLAGAPNPSGKGRIPGITPKQLFWSTGDLVEYFTSGFTPDFDSAGGHMAAVIENLAQLPREDREALAAYVTALPPAGQ</sequence>
<dbReference type="AlphaFoldDB" id="A0A0L1JNT4"/>
<dbReference type="RefSeq" id="WP_050531540.1">
    <property type="nucleotide sequence ID" value="NZ_AQQZ01000006.1"/>
</dbReference>
<evidence type="ECO:0000259" key="5">
    <source>
        <dbReference type="PROSITE" id="PS51007"/>
    </source>
</evidence>
<dbReference type="GO" id="GO:0009055">
    <property type="term" value="F:electron transfer activity"/>
    <property type="evidence" value="ECO:0007669"/>
    <property type="project" value="InterPro"/>
</dbReference>
<dbReference type="PANTHER" id="PTHR35008:SF8">
    <property type="entry name" value="ALCOHOL DEHYDROGENASE CYTOCHROME C SUBUNIT"/>
    <property type="match status" value="1"/>
</dbReference>
<name>A0A0L1JNT4_9RHOB</name>